<dbReference type="RefSeq" id="WP_177168821.1">
    <property type="nucleotide sequence ID" value="NZ_AP027363.1"/>
</dbReference>
<protein>
    <submittedName>
        <fullName evidence="1">Uncharacterized protein</fullName>
    </submittedName>
</protein>
<sequence>MIFSKQTTFFKRHAMHQLEKNVKRAEKAKHLMDSRHGVPSLIQHR</sequence>
<dbReference type="STRING" id="349064.SAMN05660429_00268"/>
<gene>
    <name evidence="1" type="ORF">SAMN05660429_00268</name>
</gene>
<evidence type="ECO:0000313" key="2">
    <source>
        <dbReference type="Proteomes" id="UP000199308"/>
    </source>
</evidence>
<accession>A0A1H9YMR1</accession>
<dbReference type="Proteomes" id="UP000199308">
    <property type="component" value="Unassembled WGS sequence"/>
</dbReference>
<organism evidence="1 2">
    <name type="scientific">Thalassotalea agarivorans</name>
    <name type="common">Thalassomonas agarivorans</name>
    <dbReference type="NCBI Taxonomy" id="349064"/>
    <lineage>
        <taxon>Bacteria</taxon>
        <taxon>Pseudomonadati</taxon>
        <taxon>Pseudomonadota</taxon>
        <taxon>Gammaproteobacteria</taxon>
        <taxon>Alteromonadales</taxon>
        <taxon>Colwelliaceae</taxon>
        <taxon>Thalassotalea</taxon>
    </lineage>
</organism>
<dbReference type="AlphaFoldDB" id="A0A1H9YMR1"/>
<dbReference type="EMBL" id="FOHK01000001">
    <property type="protein sequence ID" value="SES69903.1"/>
    <property type="molecule type" value="Genomic_DNA"/>
</dbReference>
<evidence type="ECO:0000313" key="1">
    <source>
        <dbReference type="EMBL" id="SES69903.1"/>
    </source>
</evidence>
<proteinExistence type="predicted"/>
<reference evidence="1 2" key="1">
    <citation type="submission" date="2016-10" db="EMBL/GenBank/DDBJ databases">
        <authorList>
            <person name="de Groot N.N."/>
        </authorList>
    </citation>
    <scope>NUCLEOTIDE SEQUENCE [LARGE SCALE GENOMIC DNA]</scope>
    <source>
        <strain evidence="1 2">DSM 19706</strain>
    </source>
</reference>
<name>A0A1H9YMR1_THASX</name>
<keyword evidence="2" id="KW-1185">Reference proteome</keyword>